<dbReference type="GO" id="GO:0005829">
    <property type="term" value="C:cytosol"/>
    <property type="evidence" value="ECO:0007669"/>
    <property type="project" value="TreeGrafter"/>
</dbReference>
<comment type="caution">
    <text evidence="4">The sequence shown here is derived from an EMBL/GenBank/DDBJ whole genome shotgun (WGS) entry which is preliminary data.</text>
</comment>
<organism evidence="4 5">
    <name type="scientific">Jimgerdemannia flammicorona</name>
    <dbReference type="NCBI Taxonomy" id="994334"/>
    <lineage>
        <taxon>Eukaryota</taxon>
        <taxon>Fungi</taxon>
        <taxon>Fungi incertae sedis</taxon>
        <taxon>Mucoromycota</taxon>
        <taxon>Mucoromycotina</taxon>
        <taxon>Endogonomycetes</taxon>
        <taxon>Endogonales</taxon>
        <taxon>Endogonaceae</taxon>
        <taxon>Jimgerdemannia</taxon>
    </lineage>
</organism>
<dbReference type="SUPFAM" id="SSF46785">
    <property type="entry name" value="Winged helix' DNA-binding domain"/>
    <property type="match status" value="1"/>
</dbReference>
<comment type="similarity">
    <text evidence="1">Belongs to the proteasome subunit S11 family.</text>
</comment>
<dbReference type="PANTHER" id="PTHR10539">
    <property type="entry name" value="26S PROTEASOME NON-ATPASE REGULATORY SUBUNIT 13"/>
    <property type="match status" value="1"/>
</dbReference>
<feature type="domain" description="PCI" evidence="3">
    <location>
        <begin position="237"/>
        <end position="405"/>
    </location>
</feature>
<dbReference type="PROSITE" id="PS50250">
    <property type="entry name" value="PCI"/>
    <property type="match status" value="1"/>
</dbReference>
<accession>A0A433Q5I2</accession>
<evidence type="ECO:0000313" key="5">
    <source>
        <dbReference type="Proteomes" id="UP000274822"/>
    </source>
</evidence>
<dbReference type="SMART" id="SM00088">
    <property type="entry name" value="PINT"/>
    <property type="match status" value="1"/>
</dbReference>
<dbReference type="Proteomes" id="UP000274822">
    <property type="component" value="Unassembled WGS sequence"/>
</dbReference>
<proteinExistence type="inferred from homology"/>
<dbReference type="GO" id="GO:0008541">
    <property type="term" value="C:proteasome regulatory particle, lid subcomplex"/>
    <property type="evidence" value="ECO:0007669"/>
    <property type="project" value="TreeGrafter"/>
</dbReference>
<sequence length="444" mass="50233">RDRRDVIALIRKTAGVKRHTSSKRYTSSKRHTSASLSVSDVFACNSLTSLPISLYLTMAQTMDLDFDVPHFLRDQMQTAPHDLQHYFITFEDLYDRKLWHQLTLKVEEFIAEPASAIFQIPLYQHFVADWEEKMNKLKMVTIGLTAAKQYADPSDAIAFLTALIAKVDTSTTRDAYVHAVMETAHYRLRSGQTEETKDAIDRCEKLLDSFDAVETLIYASFYRVSAEYYKAKADYAQYYKNALLFLACVNIDTDLTAEERVERAHDLSIAALLGDTIYNFGELLMHPILDSLMGTTYDWLKGLLIAFNAGDIGKFESLAPKFPAEPLLQHSLPALSRKICLMSLVEAVFSRDADDRHIPFAAIAAETRLPVDEVEHLVMKALSLKLIKGSIDQVAALVKVEWVQPRVLDRTQIEGMRGRLMSWEQDVGRTAGFVEKEGGEVFAQ</sequence>
<name>A0A433Q5I2_9FUNG</name>
<evidence type="ECO:0000256" key="2">
    <source>
        <dbReference type="ARBA" id="ARBA00022942"/>
    </source>
</evidence>
<dbReference type="Pfam" id="PF22037">
    <property type="entry name" value="PSD13_N"/>
    <property type="match status" value="1"/>
</dbReference>
<keyword evidence="2" id="KW-0647">Proteasome</keyword>
<dbReference type="InterPro" id="IPR040798">
    <property type="entry name" value="Rpn9_C"/>
</dbReference>
<dbReference type="InterPro" id="IPR000717">
    <property type="entry name" value="PCI_dom"/>
</dbReference>
<dbReference type="GO" id="GO:0005634">
    <property type="term" value="C:nucleus"/>
    <property type="evidence" value="ECO:0007669"/>
    <property type="project" value="TreeGrafter"/>
</dbReference>
<dbReference type="GO" id="GO:0006511">
    <property type="term" value="P:ubiquitin-dependent protein catabolic process"/>
    <property type="evidence" value="ECO:0007669"/>
    <property type="project" value="TreeGrafter"/>
</dbReference>
<dbReference type="AlphaFoldDB" id="A0A433Q5I2"/>
<evidence type="ECO:0000313" key="4">
    <source>
        <dbReference type="EMBL" id="RUS25028.1"/>
    </source>
</evidence>
<feature type="non-terminal residue" evidence="4">
    <location>
        <position position="1"/>
    </location>
</feature>
<keyword evidence="5" id="KW-1185">Reference proteome</keyword>
<dbReference type="InterPro" id="IPR035298">
    <property type="entry name" value="PSMD13"/>
</dbReference>
<dbReference type="EMBL" id="RBNJ01014185">
    <property type="protein sequence ID" value="RUS25028.1"/>
    <property type="molecule type" value="Genomic_DNA"/>
</dbReference>
<protein>
    <recommendedName>
        <fullName evidence="3">PCI domain-containing protein</fullName>
    </recommendedName>
</protein>
<gene>
    <name evidence="4" type="ORF">BC938DRAFT_472729</name>
</gene>
<dbReference type="InterPro" id="IPR054179">
    <property type="entry name" value="PSD13_N"/>
</dbReference>
<evidence type="ECO:0000259" key="3">
    <source>
        <dbReference type="PROSITE" id="PS50250"/>
    </source>
</evidence>
<reference evidence="4 5" key="1">
    <citation type="journal article" date="2018" name="New Phytol.">
        <title>Phylogenomics of Endogonaceae and evolution of mycorrhizas within Mucoromycota.</title>
        <authorList>
            <person name="Chang Y."/>
            <person name="Desiro A."/>
            <person name="Na H."/>
            <person name="Sandor L."/>
            <person name="Lipzen A."/>
            <person name="Clum A."/>
            <person name="Barry K."/>
            <person name="Grigoriev I.V."/>
            <person name="Martin F.M."/>
            <person name="Stajich J.E."/>
            <person name="Smith M.E."/>
            <person name="Bonito G."/>
            <person name="Spatafora J.W."/>
        </authorList>
    </citation>
    <scope>NUCLEOTIDE SEQUENCE [LARGE SCALE GENOMIC DNA]</scope>
    <source>
        <strain evidence="4 5">AD002</strain>
    </source>
</reference>
<dbReference type="InterPro" id="IPR036390">
    <property type="entry name" value="WH_DNA-bd_sf"/>
</dbReference>
<dbReference type="GO" id="GO:0005198">
    <property type="term" value="F:structural molecule activity"/>
    <property type="evidence" value="ECO:0007669"/>
    <property type="project" value="TreeGrafter"/>
</dbReference>
<dbReference type="Pfam" id="PF18261">
    <property type="entry name" value="Rpn9_C"/>
    <property type="match status" value="1"/>
</dbReference>
<dbReference type="Pfam" id="PF01399">
    <property type="entry name" value="PCI"/>
    <property type="match status" value="1"/>
</dbReference>
<evidence type="ECO:0000256" key="1">
    <source>
        <dbReference type="ARBA" id="ARBA00006207"/>
    </source>
</evidence>
<dbReference type="PANTHER" id="PTHR10539:SF0">
    <property type="entry name" value="26S PROTEASOME NON-ATPASE REGULATORY SUBUNIT 13"/>
    <property type="match status" value="1"/>
</dbReference>